<dbReference type="InterPro" id="IPR001452">
    <property type="entry name" value="SH3_domain"/>
</dbReference>
<dbReference type="Proteomes" id="UP001465976">
    <property type="component" value="Unassembled WGS sequence"/>
</dbReference>
<evidence type="ECO:0000256" key="3">
    <source>
        <dbReference type="SAM" id="MobiDB-lite"/>
    </source>
</evidence>
<name>A0ABR3FTF7_9AGAR</name>
<accession>A0ABR3FTF7</accession>
<dbReference type="InterPro" id="IPR036028">
    <property type="entry name" value="SH3-like_dom_sf"/>
</dbReference>
<dbReference type="PROSITE" id="PS50002">
    <property type="entry name" value="SH3"/>
    <property type="match status" value="1"/>
</dbReference>
<protein>
    <submittedName>
        <fullName evidence="5">Actin binding protein</fullName>
    </submittedName>
</protein>
<evidence type="ECO:0000256" key="2">
    <source>
        <dbReference type="PROSITE-ProRule" id="PRU00192"/>
    </source>
</evidence>
<reference evidence="5 6" key="1">
    <citation type="submission" date="2024-02" db="EMBL/GenBank/DDBJ databases">
        <title>A draft genome for the cacao thread blight pathogen Marasmius crinis-equi.</title>
        <authorList>
            <person name="Cohen S.P."/>
            <person name="Baruah I.K."/>
            <person name="Amoako-Attah I."/>
            <person name="Bukari Y."/>
            <person name="Meinhardt L.W."/>
            <person name="Bailey B.A."/>
        </authorList>
    </citation>
    <scope>NUCLEOTIDE SEQUENCE [LARGE SCALE GENOMIC DNA]</scope>
    <source>
        <strain evidence="5 6">GH-76</strain>
    </source>
</reference>
<dbReference type="PRINTS" id="PR00452">
    <property type="entry name" value="SH3DOMAIN"/>
</dbReference>
<gene>
    <name evidence="5" type="primary">ABP1_1</name>
    <name evidence="5" type="ORF">V5O48_003235</name>
</gene>
<comment type="caution">
    <text evidence="5">The sequence shown here is derived from an EMBL/GenBank/DDBJ whole genome shotgun (WGS) entry which is preliminary data.</text>
</comment>
<proteinExistence type="predicted"/>
<evidence type="ECO:0000256" key="1">
    <source>
        <dbReference type="ARBA" id="ARBA00022443"/>
    </source>
</evidence>
<evidence type="ECO:0000313" key="5">
    <source>
        <dbReference type="EMBL" id="KAL0578781.1"/>
    </source>
</evidence>
<feature type="region of interest" description="Disordered" evidence="3">
    <location>
        <begin position="1"/>
        <end position="61"/>
    </location>
</feature>
<organism evidence="5 6">
    <name type="scientific">Marasmius crinis-equi</name>
    <dbReference type="NCBI Taxonomy" id="585013"/>
    <lineage>
        <taxon>Eukaryota</taxon>
        <taxon>Fungi</taxon>
        <taxon>Dikarya</taxon>
        <taxon>Basidiomycota</taxon>
        <taxon>Agaricomycotina</taxon>
        <taxon>Agaricomycetes</taxon>
        <taxon>Agaricomycetidae</taxon>
        <taxon>Agaricales</taxon>
        <taxon>Marasmiineae</taxon>
        <taxon>Marasmiaceae</taxon>
        <taxon>Marasmius</taxon>
    </lineage>
</organism>
<dbReference type="SMART" id="SM00326">
    <property type="entry name" value="SH3"/>
    <property type="match status" value="1"/>
</dbReference>
<keyword evidence="6" id="KW-1185">Reference proteome</keyword>
<evidence type="ECO:0000313" key="6">
    <source>
        <dbReference type="Proteomes" id="UP001465976"/>
    </source>
</evidence>
<feature type="domain" description="SH3" evidence="4">
    <location>
        <begin position="55"/>
        <end position="114"/>
    </location>
</feature>
<evidence type="ECO:0000259" key="4">
    <source>
        <dbReference type="PROSITE" id="PS50002"/>
    </source>
</evidence>
<dbReference type="PANTHER" id="PTHR45929">
    <property type="entry name" value="JAK PATHWAY SIGNAL TRANSDUCTION ADAPTOR MOLECULE"/>
    <property type="match status" value="1"/>
</dbReference>
<dbReference type="SUPFAM" id="SSF50044">
    <property type="entry name" value="SH3-domain"/>
    <property type="match status" value="1"/>
</dbReference>
<feature type="compositionally biased region" description="Pro residues" evidence="3">
    <location>
        <begin position="11"/>
        <end position="30"/>
    </location>
</feature>
<keyword evidence="1 2" id="KW-0728">SH3 domain</keyword>
<dbReference type="Gene3D" id="2.30.30.40">
    <property type="entry name" value="SH3 Domains"/>
    <property type="match status" value="1"/>
</dbReference>
<sequence>MSSNLTVLRSAPPPPLPPPPPPPPPPPAAPAAPVVRETEPEPEPEPQHEPQGEEGQGPRAVALYDYDATEDNELTFKEGESIYDITAASDDWWHGRVADGREGLFPANYVQVEE</sequence>
<dbReference type="PANTHER" id="PTHR45929:SF7">
    <property type="entry name" value="LAS SEVENTEEN-BINDING PROTEIN 1"/>
    <property type="match status" value="1"/>
</dbReference>
<dbReference type="Pfam" id="PF00018">
    <property type="entry name" value="SH3_1"/>
    <property type="match status" value="1"/>
</dbReference>
<dbReference type="InterPro" id="IPR050670">
    <property type="entry name" value="STAM"/>
</dbReference>
<dbReference type="EMBL" id="JBAHYK010000085">
    <property type="protein sequence ID" value="KAL0578781.1"/>
    <property type="molecule type" value="Genomic_DNA"/>
</dbReference>